<dbReference type="Proteomes" id="UP000199075">
    <property type="component" value="Unassembled WGS sequence"/>
</dbReference>
<dbReference type="EMBL" id="FNIV01000010">
    <property type="protein sequence ID" value="SDO71801.1"/>
    <property type="molecule type" value="Genomic_DNA"/>
</dbReference>
<evidence type="ECO:0000313" key="1">
    <source>
        <dbReference type="EMBL" id="SDO71801.1"/>
    </source>
</evidence>
<dbReference type="InterPro" id="IPR036388">
    <property type="entry name" value="WH-like_DNA-bd_sf"/>
</dbReference>
<dbReference type="STRING" id="419597.SAMN04487957_110112"/>
<dbReference type="Gene3D" id="1.10.10.10">
    <property type="entry name" value="Winged helix-like DNA-binding domain superfamily/Winged helix DNA-binding domain"/>
    <property type="match status" value="1"/>
</dbReference>
<dbReference type="OrthoDB" id="6169353at2"/>
<accession>A0A1H0LUT1</accession>
<dbReference type="RefSeq" id="WP_089680337.1">
    <property type="nucleotide sequence ID" value="NZ_FNIV01000010.1"/>
</dbReference>
<organism evidence="1 2">
    <name type="scientific">Halomonas shengliensis</name>
    <dbReference type="NCBI Taxonomy" id="419597"/>
    <lineage>
        <taxon>Bacteria</taxon>
        <taxon>Pseudomonadati</taxon>
        <taxon>Pseudomonadota</taxon>
        <taxon>Gammaproteobacteria</taxon>
        <taxon>Oceanospirillales</taxon>
        <taxon>Halomonadaceae</taxon>
        <taxon>Halomonas</taxon>
    </lineage>
</organism>
<dbReference type="AlphaFoldDB" id="A0A1H0LUT1"/>
<evidence type="ECO:0000313" key="2">
    <source>
        <dbReference type="Proteomes" id="UP000199075"/>
    </source>
</evidence>
<keyword evidence="2" id="KW-1185">Reference proteome</keyword>
<name>A0A1H0LUT1_9GAMM</name>
<sequence length="112" mass="12106">MGALAQPTSNEIKREGLADVRRSGRTARQQLKILHTLFWHAVGEGATRQQLAEALEIPLSSICGRCSELLDLDLIEPIGTQGKPARQVLAISDKGSAWLVAQEHAQAEEVGP</sequence>
<gene>
    <name evidence="1" type="ORF">SAMN04487957_110112</name>
</gene>
<proteinExistence type="predicted"/>
<protein>
    <submittedName>
        <fullName evidence="1">Uncharacterized protein</fullName>
    </submittedName>
</protein>
<dbReference type="SUPFAM" id="SSF46785">
    <property type="entry name" value="Winged helix' DNA-binding domain"/>
    <property type="match status" value="1"/>
</dbReference>
<dbReference type="InterPro" id="IPR036390">
    <property type="entry name" value="WH_DNA-bd_sf"/>
</dbReference>
<reference evidence="2" key="1">
    <citation type="submission" date="2016-10" db="EMBL/GenBank/DDBJ databases">
        <authorList>
            <person name="Varghese N."/>
            <person name="Submissions S."/>
        </authorList>
    </citation>
    <scope>NUCLEOTIDE SEQUENCE [LARGE SCALE GENOMIC DNA]</scope>
    <source>
        <strain evidence="2">CGMCC 1.6444</strain>
    </source>
</reference>